<proteinExistence type="predicted"/>
<organism evidence="2 3">
    <name type="scientific">Micromonospora cathayae</name>
    <dbReference type="NCBI Taxonomy" id="3028804"/>
    <lineage>
        <taxon>Bacteria</taxon>
        <taxon>Bacillati</taxon>
        <taxon>Actinomycetota</taxon>
        <taxon>Actinomycetes</taxon>
        <taxon>Micromonosporales</taxon>
        <taxon>Micromonosporaceae</taxon>
        <taxon>Micromonospora</taxon>
    </lineage>
</organism>
<accession>A0ABY8A0H2</accession>
<feature type="chain" id="PRO_5047391426" description="Lipoprotein" evidence="1">
    <location>
        <begin position="22"/>
        <end position="398"/>
    </location>
</feature>
<evidence type="ECO:0000256" key="1">
    <source>
        <dbReference type="SAM" id="SignalP"/>
    </source>
</evidence>
<evidence type="ECO:0000313" key="2">
    <source>
        <dbReference type="EMBL" id="WDZ87629.1"/>
    </source>
</evidence>
<sequence>MASVRWRGRTVTALLALTVTAAGCGPVAQRQETRLPVGYDSLDGALEVWPPRGSLAGNAEVTAAVTETVRDWRSPIDDRAHLPTSGILWSGEVGGTRLALVAADVPGESASWLLQLTGEGDRFTVSRAVEYTDPGYLAYADVLPVQLGDERRYLTSARVTRLAGPDGRPLSVTDGLTGPVAAVPACAAVAVTATLRATESLPRGRAADPLIDLGTATRAPRYPLVRDETGAGRRALAGLDTCQLAGEDGPFVSVPRRVRDRDTPESVPRSWPVEQVTAKTLGEITLGGGAPAELKQLSWVSEAGTLTALVHRPAEGGPTAVSVADRANPLQAYVLPVPGQPLVVLSWRSSKGTSLSTPPGTQRLVDRPGLVVVPQAAEKQTFILAGAERNYYRSVNGR</sequence>
<feature type="signal peptide" evidence="1">
    <location>
        <begin position="1"/>
        <end position="21"/>
    </location>
</feature>
<dbReference type="EMBL" id="CP118615">
    <property type="protein sequence ID" value="WDZ87629.1"/>
    <property type="molecule type" value="Genomic_DNA"/>
</dbReference>
<evidence type="ECO:0000313" key="3">
    <source>
        <dbReference type="Proteomes" id="UP001219605"/>
    </source>
</evidence>
<evidence type="ECO:0008006" key="4">
    <source>
        <dbReference type="Google" id="ProtNLM"/>
    </source>
</evidence>
<name>A0ABY8A0H2_9ACTN</name>
<dbReference type="RefSeq" id="WP_275034629.1">
    <property type="nucleotide sequence ID" value="NZ_CP118615.1"/>
</dbReference>
<gene>
    <name evidence="2" type="ORF">PVK37_15065</name>
</gene>
<keyword evidence="3" id="KW-1185">Reference proteome</keyword>
<protein>
    <recommendedName>
        <fullName evidence="4">Lipoprotein</fullName>
    </recommendedName>
</protein>
<dbReference type="PROSITE" id="PS51257">
    <property type="entry name" value="PROKAR_LIPOPROTEIN"/>
    <property type="match status" value="1"/>
</dbReference>
<keyword evidence="1" id="KW-0732">Signal</keyword>
<reference evidence="2 3" key="1">
    <citation type="submission" date="2023-02" db="EMBL/GenBank/DDBJ databases">
        <authorList>
            <person name="Mo P."/>
        </authorList>
    </citation>
    <scope>NUCLEOTIDE SEQUENCE [LARGE SCALE GENOMIC DNA]</scope>
    <source>
        <strain evidence="2 3">HUAS 3</strain>
    </source>
</reference>
<dbReference type="Proteomes" id="UP001219605">
    <property type="component" value="Chromosome"/>
</dbReference>